<keyword evidence="6" id="KW-0067">ATP-binding</keyword>
<evidence type="ECO:0000256" key="3">
    <source>
        <dbReference type="ARBA" id="ARBA00022490"/>
    </source>
</evidence>
<dbReference type="GO" id="GO:0005524">
    <property type="term" value="F:ATP binding"/>
    <property type="evidence" value="ECO:0007669"/>
    <property type="project" value="UniProtKB-KW"/>
</dbReference>
<reference evidence="10" key="1">
    <citation type="submission" date="2020-05" db="EMBL/GenBank/DDBJ databases">
        <authorList>
            <person name="Chiriac C."/>
            <person name="Salcher M."/>
            <person name="Ghai R."/>
            <person name="Kavagutti S V."/>
        </authorList>
    </citation>
    <scope>NUCLEOTIDE SEQUENCE</scope>
</reference>
<dbReference type="SUPFAM" id="SSF54368">
    <property type="entry name" value="Glutamine synthetase, N-terminal domain"/>
    <property type="match status" value="1"/>
</dbReference>
<evidence type="ECO:0000256" key="5">
    <source>
        <dbReference type="ARBA" id="ARBA00022741"/>
    </source>
</evidence>
<dbReference type="GO" id="GO:0006542">
    <property type="term" value="P:glutamine biosynthetic process"/>
    <property type="evidence" value="ECO:0007669"/>
    <property type="project" value="InterPro"/>
</dbReference>
<dbReference type="PROSITE" id="PS00181">
    <property type="entry name" value="GLNA_ATP"/>
    <property type="match status" value="1"/>
</dbReference>
<evidence type="ECO:0000313" key="10">
    <source>
        <dbReference type="EMBL" id="CAB4540837.1"/>
    </source>
</evidence>
<dbReference type="SUPFAM" id="SSF55931">
    <property type="entry name" value="Glutamine synthetase/guanido kinase"/>
    <property type="match status" value="1"/>
</dbReference>
<evidence type="ECO:0000256" key="4">
    <source>
        <dbReference type="ARBA" id="ARBA00022598"/>
    </source>
</evidence>
<evidence type="ECO:0000256" key="6">
    <source>
        <dbReference type="ARBA" id="ARBA00022840"/>
    </source>
</evidence>
<dbReference type="InterPro" id="IPR027303">
    <property type="entry name" value="Gln_synth_gly_rich_site"/>
</dbReference>
<evidence type="ECO:0000259" key="9">
    <source>
        <dbReference type="PROSITE" id="PS51987"/>
    </source>
</evidence>
<dbReference type="Pfam" id="PF03951">
    <property type="entry name" value="Gln-synt_N"/>
    <property type="match status" value="1"/>
</dbReference>
<dbReference type="EMBL" id="CAEZUR010000013">
    <property type="protein sequence ID" value="CAB4602529.1"/>
    <property type="molecule type" value="Genomic_DNA"/>
</dbReference>
<evidence type="ECO:0000256" key="7">
    <source>
        <dbReference type="ARBA" id="ARBA00030668"/>
    </source>
</evidence>
<organism evidence="10">
    <name type="scientific">freshwater metagenome</name>
    <dbReference type="NCBI Taxonomy" id="449393"/>
    <lineage>
        <taxon>unclassified sequences</taxon>
        <taxon>metagenomes</taxon>
        <taxon>ecological metagenomes</taxon>
    </lineage>
</organism>
<dbReference type="InterPro" id="IPR036651">
    <property type="entry name" value="Gln_synt_N_sf"/>
</dbReference>
<dbReference type="Gene3D" id="3.10.20.70">
    <property type="entry name" value="Glutamine synthetase, N-terminal domain"/>
    <property type="match status" value="1"/>
</dbReference>
<dbReference type="GO" id="GO:0016020">
    <property type="term" value="C:membrane"/>
    <property type="evidence" value="ECO:0007669"/>
    <property type="project" value="TreeGrafter"/>
</dbReference>
<sequence>MFKSASEVIKFIKDEDVKFLDVRFTDLPGVQQHFNLPASMIDEEFFVDGQLFDGSSIRGFASIHESDMQLIPDVTTAYLDAFRVEKTLVVIFDIYNPRNGEVYGRDPRMTAKKAEAYLQSTGIADTAYFAPEAEFFIFDDVRYHYSQNSSGHFIDSDEAAWNSNRIELDPQTGRGNNLANKTPYKGGYFPVSPVDKHVDMRDQIVLELAAAGLSVERSHHEVGTAGQGEINYRFDTLVHAADDILKFKYIVKNVADQFGKVATFMPKPLFGDNGSGMHVHQSLWKDGKPLFYDENGYGGLSDLARWYIGGILKHAPSLLAWTNPTVNSYHRLVPGYEAPVNLVYSAGNRSAAIRIPMTGTNPKAKRIEFRAPDASSNPYFAFAAMLMAGLDGIKNRIEPMAPVDKDLYELPPEEAKNIPQVPGDLESVLQALEADHEYLLQGDVFTKDLIENWIDYKRVHEIKPLAIRPHPYEFELYFGC</sequence>
<dbReference type="InterPro" id="IPR027302">
    <property type="entry name" value="Gln_synth_N_conserv_site"/>
</dbReference>
<accession>A0A6J6BQA3</accession>
<dbReference type="EMBL" id="CAEZSN010000042">
    <property type="protein sequence ID" value="CAB4540837.1"/>
    <property type="molecule type" value="Genomic_DNA"/>
</dbReference>
<dbReference type="InterPro" id="IPR004809">
    <property type="entry name" value="Gln_synth_I"/>
</dbReference>
<dbReference type="AlphaFoldDB" id="A0A6J6BQA3"/>
<dbReference type="Pfam" id="PF00120">
    <property type="entry name" value="Gln-synt_C"/>
    <property type="match status" value="1"/>
</dbReference>
<evidence type="ECO:0000259" key="8">
    <source>
        <dbReference type="PROSITE" id="PS51986"/>
    </source>
</evidence>
<protein>
    <recommendedName>
        <fullName evidence="7">Glutamate--ammonia ligase</fullName>
    </recommendedName>
</protein>
<dbReference type="NCBIfam" id="TIGR00653">
    <property type="entry name" value="GlnA"/>
    <property type="match status" value="1"/>
</dbReference>
<dbReference type="InterPro" id="IPR008146">
    <property type="entry name" value="Gln_synth_cat_dom"/>
</dbReference>
<keyword evidence="3" id="KW-0963">Cytoplasm</keyword>
<dbReference type="InterPro" id="IPR014746">
    <property type="entry name" value="Gln_synth/guanido_kin_cat_dom"/>
</dbReference>
<dbReference type="PROSITE" id="PS51987">
    <property type="entry name" value="GS_CATALYTIC"/>
    <property type="match status" value="1"/>
</dbReference>
<comment type="similarity">
    <text evidence="2">Belongs to the glutamine synthetase family.</text>
</comment>
<dbReference type="SMART" id="SM01230">
    <property type="entry name" value="Gln-synt_C"/>
    <property type="match status" value="1"/>
</dbReference>
<dbReference type="PANTHER" id="PTHR43407">
    <property type="entry name" value="GLUTAMINE SYNTHETASE"/>
    <property type="match status" value="1"/>
</dbReference>
<keyword evidence="5" id="KW-0547">Nucleotide-binding</keyword>
<dbReference type="FunFam" id="3.30.590.10:FF:000001">
    <property type="entry name" value="Glutamine synthetase"/>
    <property type="match status" value="1"/>
</dbReference>
<name>A0A6J6BQA3_9ZZZZ</name>
<evidence type="ECO:0000256" key="1">
    <source>
        <dbReference type="ARBA" id="ARBA00004496"/>
    </source>
</evidence>
<proteinExistence type="inferred from homology"/>
<dbReference type="Gene3D" id="3.30.590.10">
    <property type="entry name" value="Glutamine synthetase/guanido kinase, catalytic domain"/>
    <property type="match status" value="1"/>
</dbReference>
<evidence type="ECO:0000313" key="11">
    <source>
        <dbReference type="EMBL" id="CAB4602529.1"/>
    </source>
</evidence>
<dbReference type="GO" id="GO:0019740">
    <property type="term" value="P:nitrogen utilization"/>
    <property type="evidence" value="ECO:0007669"/>
    <property type="project" value="TreeGrafter"/>
</dbReference>
<comment type="subcellular location">
    <subcellularLocation>
        <location evidence="1">Cytoplasm</location>
    </subcellularLocation>
</comment>
<gene>
    <name evidence="10" type="ORF">UFOPK1433_00491</name>
    <name evidence="11" type="ORF">UFOPK1843_00255</name>
</gene>
<dbReference type="PROSITE" id="PS51986">
    <property type="entry name" value="GS_BETA_GRASP"/>
    <property type="match status" value="1"/>
</dbReference>
<feature type="domain" description="GS catalytic" evidence="9">
    <location>
        <begin position="107"/>
        <end position="480"/>
    </location>
</feature>
<keyword evidence="4" id="KW-0436">Ligase</keyword>
<dbReference type="PANTHER" id="PTHR43407:SF1">
    <property type="entry name" value="LENGSIN"/>
    <property type="match status" value="1"/>
</dbReference>
<feature type="domain" description="GS beta-grasp" evidence="8">
    <location>
        <begin position="15"/>
        <end position="99"/>
    </location>
</feature>
<dbReference type="GO" id="GO:0004356">
    <property type="term" value="F:glutamine synthetase activity"/>
    <property type="evidence" value="ECO:0007669"/>
    <property type="project" value="InterPro"/>
</dbReference>
<dbReference type="PROSITE" id="PS00180">
    <property type="entry name" value="GLNA_1"/>
    <property type="match status" value="1"/>
</dbReference>
<dbReference type="InterPro" id="IPR008147">
    <property type="entry name" value="Gln_synt_N"/>
</dbReference>
<evidence type="ECO:0000256" key="2">
    <source>
        <dbReference type="ARBA" id="ARBA00009897"/>
    </source>
</evidence>
<dbReference type="GO" id="GO:0005737">
    <property type="term" value="C:cytoplasm"/>
    <property type="evidence" value="ECO:0007669"/>
    <property type="project" value="UniProtKB-SubCell"/>
</dbReference>